<dbReference type="AlphaFoldDB" id="A0A5B7HC70"/>
<keyword evidence="3" id="KW-1185">Reference proteome</keyword>
<sequence>MHLQLIHLLQPREGGRWKTNGVASRKDCFISGDTLTGSSGKGRWRDENEIKSEHERASRGGKGMRRIKMKREGVTELVFTSPRRLPEEEEVGNAQGSAG</sequence>
<accession>A0A5B7HC70</accession>
<proteinExistence type="predicted"/>
<name>A0A5B7HC70_PORTR</name>
<gene>
    <name evidence="2" type="ORF">E2C01_064102</name>
</gene>
<evidence type="ECO:0000256" key="1">
    <source>
        <dbReference type="SAM" id="MobiDB-lite"/>
    </source>
</evidence>
<evidence type="ECO:0000313" key="2">
    <source>
        <dbReference type="EMBL" id="MPC69870.1"/>
    </source>
</evidence>
<dbReference type="EMBL" id="VSRR010030153">
    <property type="protein sequence ID" value="MPC69870.1"/>
    <property type="molecule type" value="Genomic_DNA"/>
</dbReference>
<feature type="compositionally biased region" description="Basic and acidic residues" evidence="1">
    <location>
        <begin position="43"/>
        <end position="58"/>
    </location>
</feature>
<protein>
    <submittedName>
        <fullName evidence="2">Uncharacterized protein</fullName>
    </submittedName>
</protein>
<feature type="region of interest" description="Disordered" evidence="1">
    <location>
        <begin position="77"/>
        <end position="99"/>
    </location>
</feature>
<dbReference type="Proteomes" id="UP000324222">
    <property type="component" value="Unassembled WGS sequence"/>
</dbReference>
<reference evidence="2 3" key="1">
    <citation type="submission" date="2019-05" db="EMBL/GenBank/DDBJ databases">
        <title>Another draft genome of Portunus trituberculatus and its Hox gene families provides insights of decapod evolution.</title>
        <authorList>
            <person name="Jeong J.-H."/>
            <person name="Song I."/>
            <person name="Kim S."/>
            <person name="Choi T."/>
            <person name="Kim D."/>
            <person name="Ryu S."/>
            <person name="Kim W."/>
        </authorList>
    </citation>
    <scope>NUCLEOTIDE SEQUENCE [LARGE SCALE GENOMIC DNA]</scope>
    <source>
        <tissue evidence="2">Muscle</tissue>
    </source>
</reference>
<organism evidence="2 3">
    <name type="scientific">Portunus trituberculatus</name>
    <name type="common">Swimming crab</name>
    <name type="synonym">Neptunus trituberculatus</name>
    <dbReference type="NCBI Taxonomy" id="210409"/>
    <lineage>
        <taxon>Eukaryota</taxon>
        <taxon>Metazoa</taxon>
        <taxon>Ecdysozoa</taxon>
        <taxon>Arthropoda</taxon>
        <taxon>Crustacea</taxon>
        <taxon>Multicrustacea</taxon>
        <taxon>Malacostraca</taxon>
        <taxon>Eumalacostraca</taxon>
        <taxon>Eucarida</taxon>
        <taxon>Decapoda</taxon>
        <taxon>Pleocyemata</taxon>
        <taxon>Brachyura</taxon>
        <taxon>Eubrachyura</taxon>
        <taxon>Portunoidea</taxon>
        <taxon>Portunidae</taxon>
        <taxon>Portuninae</taxon>
        <taxon>Portunus</taxon>
    </lineage>
</organism>
<comment type="caution">
    <text evidence="2">The sequence shown here is derived from an EMBL/GenBank/DDBJ whole genome shotgun (WGS) entry which is preliminary data.</text>
</comment>
<evidence type="ECO:0000313" key="3">
    <source>
        <dbReference type="Proteomes" id="UP000324222"/>
    </source>
</evidence>
<feature type="region of interest" description="Disordered" evidence="1">
    <location>
        <begin position="34"/>
        <end position="64"/>
    </location>
</feature>